<evidence type="ECO:0000313" key="2">
    <source>
        <dbReference type="Proteomes" id="UP000018808"/>
    </source>
</evidence>
<organism evidence="1 2">
    <name type="scientific">Synechococcus phage ACG-2014h</name>
    <dbReference type="NCBI Taxonomy" id="1340810"/>
    <lineage>
        <taxon>Viruses</taxon>
        <taxon>Duplodnaviria</taxon>
        <taxon>Heunggongvirae</taxon>
        <taxon>Uroviricota</taxon>
        <taxon>Caudoviricetes</taxon>
        <taxon>Pantevenvirales</taxon>
        <taxon>Kyanoviridae</taxon>
        <taxon>Sedonavirus</taxon>
        <taxon>Sedonavirus tusconh</taxon>
    </lineage>
</organism>
<dbReference type="EMBL" id="KF156338">
    <property type="protein sequence ID" value="AHB80475.1"/>
    <property type="molecule type" value="Genomic_DNA"/>
</dbReference>
<reference evidence="1 2" key="1">
    <citation type="journal article" date="2014" name="Nature">
        <title>Viral tagging reveals discrete populations in Synechococcus viral genome sequence space.</title>
        <authorList>
            <person name="Deng L."/>
            <person name="Ignacio Espinoza J.C."/>
            <person name="Gregory A.C."/>
            <person name="Poulos B.T."/>
            <person name="Weitz J.S."/>
            <person name="Hugenholtz P."/>
            <person name="Sullivan M.B."/>
        </authorList>
    </citation>
    <scope>NUCLEOTIDE SEQUENCE [LARGE SCALE GENOMIC DNA]</scope>
</reference>
<sequence>MCQTSKWHRDPPRHLRRVYNNLKSSEISLFEFFDFFRNLNYSLFKIFDFFRKLNFNMFVKTYENLDSSAINTLKVDKESVFVTYTSNIDKEYEFMCENTQEFNEKVSKTLQNKESLGKLMNSSIKDGKLVAVTK</sequence>
<protein>
    <submittedName>
        <fullName evidence="1">Uncharacterized protein</fullName>
    </submittedName>
</protein>
<dbReference type="RefSeq" id="YP_009008195.1">
    <property type="nucleotide sequence ID" value="NC_023587.1"/>
</dbReference>
<accession>V5UT13</accession>
<name>V5UT13_9CAUD</name>
<gene>
    <name evidence="1" type="ORF">S-MbCM7_061</name>
</gene>
<dbReference type="OrthoDB" id="28513at10239"/>
<dbReference type="KEGG" id="vg:18504637"/>
<keyword evidence="2" id="KW-1185">Reference proteome</keyword>
<evidence type="ECO:0000313" key="1">
    <source>
        <dbReference type="EMBL" id="AHB80475.1"/>
    </source>
</evidence>
<proteinExistence type="predicted"/>
<dbReference type="Proteomes" id="UP000018808">
    <property type="component" value="Segment"/>
</dbReference>
<dbReference type="GeneID" id="18504637"/>